<sequence length="149" mass="16450">MSMSLKQQITEDMKNAMRAKDKPLVSTLRLLNAEIKQVEVDTRSALNDADIIKIIGKMIKQRKDAAEQYDQAERPELAARERAESAILVEYLPQQLTTEEIQALVDKTITESGASGMQDMGRVMGQLQSAIAGRADMGEVSGIVKSRLS</sequence>
<dbReference type="InterPro" id="IPR003789">
    <property type="entry name" value="Asn/Gln_tRNA_amidoTrase-B-like"/>
</dbReference>
<dbReference type="PANTHER" id="PTHR28055">
    <property type="entry name" value="ALTERED INHERITANCE OF MITOCHONDRIA PROTEIN 41, MITOCHONDRIAL"/>
    <property type="match status" value="1"/>
</dbReference>
<dbReference type="Gene3D" id="1.10.10.410">
    <property type="match status" value="1"/>
</dbReference>
<comment type="caution">
    <text evidence="1">The sequence shown here is derived from an EMBL/GenBank/DDBJ whole genome shotgun (WGS) entry which is preliminary data.</text>
</comment>
<protein>
    <submittedName>
        <fullName evidence="1">Aspartyl-tRNA amidotransferase subunit B</fullName>
    </submittedName>
</protein>
<dbReference type="PANTHER" id="PTHR28055:SF1">
    <property type="entry name" value="ALTERED INHERITANCE OF MITOCHONDRIA PROTEIN 41, MITOCHONDRIAL"/>
    <property type="match status" value="1"/>
</dbReference>
<evidence type="ECO:0000313" key="2">
    <source>
        <dbReference type="Proteomes" id="UP000605253"/>
    </source>
</evidence>
<dbReference type="AlphaFoldDB" id="A0A917FTQ9"/>
<reference evidence="1" key="1">
    <citation type="journal article" date="2014" name="Int. J. Syst. Evol. Microbiol.">
        <title>Complete genome sequence of Corynebacterium casei LMG S-19264T (=DSM 44701T), isolated from a smear-ripened cheese.</title>
        <authorList>
            <consortium name="US DOE Joint Genome Institute (JGI-PGF)"/>
            <person name="Walter F."/>
            <person name="Albersmeier A."/>
            <person name="Kalinowski J."/>
            <person name="Ruckert C."/>
        </authorList>
    </citation>
    <scope>NUCLEOTIDE SEQUENCE</scope>
    <source>
        <strain evidence="1">CGMCC 1.12181</strain>
    </source>
</reference>
<gene>
    <name evidence="1" type="ORF">GCM10011365_22230</name>
</gene>
<dbReference type="Proteomes" id="UP000605253">
    <property type="component" value="Unassembled WGS sequence"/>
</dbReference>
<dbReference type="GO" id="GO:0016884">
    <property type="term" value="F:carbon-nitrogen ligase activity, with glutamine as amido-N-donor"/>
    <property type="evidence" value="ECO:0007669"/>
    <property type="project" value="InterPro"/>
</dbReference>
<dbReference type="SUPFAM" id="SSF89095">
    <property type="entry name" value="GatB/YqeY motif"/>
    <property type="match status" value="1"/>
</dbReference>
<dbReference type="InterPro" id="IPR023168">
    <property type="entry name" value="GatB_Yqey_C_2"/>
</dbReference>
<dbReference type="Pfam" id="PF09424">
    <property type="entry name" value="YqeY"/>
    <property type="match status" value="1"/>
</dbReference>
<accession>A0A917FTQ9</accession>
<evidence type="ECO:0000313" key="1">
    <source>
        <dbReference type="EMBL" id="GGG00522.1"/>
    </source>
</evidence>
<keyword evidence="2" id="KW-1185">Reference proteome</keyword>
<organism evidence="1 2">
    <name type="scientific">Marinicella pacifica</name>
    <dbReference type="NCBI Taxonomy" id="1171543"/>
    <lineage>
        <taxon>Bacteria</taxon>
        <taxon>Pseudomonadati</taxon>
        <taxon>Pseudomonadota</taxon>
        <taxon>Gammaproteobacteria</taxon>
        <taxon>Lysobacterales</taxon>
        <taxon>Marinicellaceae</taxon>
        <taxon>Marinicella</taxon>
    </lineage>
</organism>
<reference evidence="1" key="2">
    <citation type="submission" date="2020-09" db="EMBL/GenBank/DDBJ databases">
        <authorList>
            <person name="Sun Q."/>
            <person name="Zhou Y."/>
        </authorList>
    </citation>
    <scope>NUCLEOTIDE SEQUENCE</scope>
    <source>
        <strain evidence="1">CGMCC 1.12181</strain>
    </source>
</reference>
<name>A0A917FTQ9_9GAMM</name>
<dbReference type="Gene3D" id="1.10.1510.10">
    <property type="entry name" value="Uncharacterised protein YqeY/AIM41 PF09424, N-terminal domain"/>
    <property type="match status" value="1"/>
</dbReference>
<dbReference type="InterPro" id="IPR019004">
    <property type="entry name" value="YqeY/Aim41"/>
</dbReference>
<dbReference type="EMBL" id="BMEO01000012">
    <property type="protein sequence ID" value="GGG00522.1"/>
    <property type="molecule type" value="Genomic_DNA"/>
</dbReference>
<dbReference type="InterPro" id="IPR042184">
    <property type="entry name" value="YqeY/Aim41_N"/>
</dbReference>
<proteinExistence type="predicted"/>